<keyword evidence="3" id="KW-1003">Cell membrane</keyword>
<dbReference type="Pfam" id="PF07681">
    <property type="entry name" value="DoxX"/>
    <property type="match status" value="1"/>
</dbReference>
<comment type="similarity">
    <text evidence="2">Belongs to the DoxX family.</text>
</comment>
<evidence type="ECO:0000313" key="9">
    <source>
        <dbReference type="Proteomes" id="UP000199705"/>
    </source>
</evidence>
<gene>
    <name evidence="8" type="ORF">SAMN05192573_105119</name>
</gene>
<dbReference type="RefSeq" id="WP_091167236.1">
    <property type="nucleotide sequence ID" value="NZ_FNCG01000005.1"/>
</dbReference>
<evidence type="ECO:0000256" key="4">
    <source>
        <dbReference type="ARBA" id="ARBA00022692"/>
    </source>
</evidence>
<dbReference type="Proteomes" id="UP000199705">
    <property type="component" value="Unassembled WGS sequence"/>
</dbReference>
<feature type="transmembrane region" description="Helical" evidence="7">
    <location>
        <begin position="12"/>
        <end position="31"/>
    </location>
</feature>
<dbReference type="AlphaFoldDB" id="A0A1G7XNM8"/>
<evidence type="ECO:0000256" key="1">
    <source>
        <dbReference type="ARBA" id="ARBA00004651"/>
    </source>
</evidence>
<reference evidence="9" key="1">
    <citation type="submission" date="2016-10" db="EMBL/GenBank/DDBJ databases">
        <authorList>
            <person name="Varghese N."/>
            <person name="Submissions S."/>
        </authorList>
    </citation>
    <scope>NUCLEOTIDE SEQUENCE [LARGE SCALE GENOMIC DNA]</scope>
    <source>
        <strain evidence="9">Gh-67</strain>
    </source>
</reference>
<organism evidence="8 9">
    <name type="scientific">Mucilaginibacter gossypii</name>
    <dbReference type="NCBI Taxonomy" id="551996"/>
    <lineage>
        <taxon>Bacteria</taxon>
        <taxon>Pseudomonadati</taxon>
        <taxon>Bacteroidota</taxon>
        <taxon>Sphingobacteriia</taxon>
        <taxon>Sphingobacteriales</taxon>
        <taxon>Sphingobacteriaceae</taxon>
        <taxon>Mucilaginibacter</taxon>
    </lineage>
</organism>
<dbReference type="PANTHER" id="PTHR33452:SF1">
    <property type="entry name" value="INNER MEMBRANE PROTEIN YPHA-RELATED"/>
    <property type="match status" value="1"/>
</dbReference>
<dbReference type="InterPro" id="IPR032808">
    <property type="entry name" value="DoxX"/>
</dbReference>
<dbReference type="GO" id="GO:0005886">
    <property type="term" value="C:plasma membrane"/>
    <property type="evidence" value="ECO:0007669"/>
    <property type="project" value="UniProtKB-SubCell"/>
</dbReference>
<evidence type="ECO:0000313" key="8">
    <source>
        <dbReference type="EMBL" id="SDG85663.1"/>
    </source>
</evidence>
<protein>
    <submittedName>
        <fullName evidence="8">Putative oxidoreductase</fullName>
    </submittedName>
</protein>
<evidence type="ECO:0000256" key="6">
    <source>
        <dbReference type="ARBA" id="ARBA00023136"/>
    </source>
</evidence>
<feature type="transmembrane region" description="Helical" evidence="7">
    <location>
        <begin position="51"/>
        <end position="77"/>
    </location>
</feature>
<proteinExistence type="inferred from homology"/>
<dbReference type="EMBL" id="FNCG01000005">
    <property type="protein sequence ID" value="SDG85663.1"/>
    <property type="molecule type" value="Genomic_DNA"/>
</dbReference>
<evidence type="ECO:0000256" key="3">
    <source>
        <dbReference type="ARBA" id="ARBA00022475"/>
    </source>
</evidence>
<evidence type="ECO:0000256" key="5">
    <source>
        <dbReference type="ARBA" id="ARBA00022989"/>
    </source>
</evidence>
<evidence type="ECO:0000256" key="2">
    <source>
        <dbReference type="ARBA" id="ARBA00006679"/>
    </source>
</evidence>
<keyword evidence="4 7" id="KW-0812">Transmembrane</keyword>
<keyword evidence="6 7" id="KW-0472">Membrane</keyword>
<name>A0A1G7XNM8_9SPHI</name>
<accession>A0A1G7XNM8</accession>
<sequence>MALLGNLGNYKNFGLLIIRIGLGIMFIYHGYPKLMGGTESWKHLGASMKYMGIHFWPVVWGLLAAVTECFGGFLLIIGLAFRPVCILLFVNMIVAALMHLGTGGGLGDAAHAIEDAVTFAGLIFIGPGKYSVDKK</sequence>
<dbReference type="InterPro" id="IPR051907">
    <property type="entry name" value="DoxX-like_oxidoreductase"/>
</dbReference>
<keyword evidence="9" id="KW-1185">Reference proteome</keyword>
<comment type="subcellular location">
    <subcellularLocation>
        <location evidence="1">Cell membrane</location>
        <topology evidence="1">Multi-pass membrane protein</topology>
    </subcellularLocation>
</comment>
<dbReference type="PANTHER" id="PTHR33452">
    <property type="entry name" value="OXIDOREDUCTASE CATD-RELATED"/>
    <property type="match status" value="1"/>
</dbReference>
<feature type="transmembrane region" description="Helical" evidence="7">
    <location>
        <begin position="84"/>
        <end position="101"/>
    </location>
</feature>
<keyword evidence="5 7" id="KW-1133">Transmembrane helix</keyword>
<evidence type="ECO:0000256" key="7">
    <source>
        <dbReference type="SAM" id="Phobius"/>
    </source>
</evidence>